<feature type="transmembrane region" description="Helical" evidence="8">
    <location>
        <begin position="106"/>
        <end position="133"/>
    </location>
</feature>
<dbReference type="Gene3D" id="1.20.1720.10">
    <property type="entry name" value="Multidrug resistance protein D"/>
    <property type="match status" value="1"/>
</dbReference>
<feature type="transmembrane region" description="Helical" evidence="8">
    <location>
        <begin position="195"/>
        <end position="214"/>
    </location>
</feature>
<dbReference type="GO" id="GO:0140115">
    <property type="term" value="P:export across plasma membrane"/>
    <property type="evidence" value="ECO:0007669"/>
    <property type="project" value="UniProtKB-ARBA"/>
</dbReference>
<feature type="transmembrane region" description="Helical" evidence="8">
    <location>
        <begin position="39"/>
        <end position="69"/>
    </location>
</feature>
<keyword evidence="4 8" id="KW-1133">Transmembrane helix</keyword>
<dbReference type="InterPro" id="IPR011701">
    <property type="entry name" value="MFS"/>
</dbReference>
<evidence type="ECO:0000256" key="2">
    <source>
        <dbReference type="ARBA" id="ARBA00022448"/>
    </source>
</evidence>
<comment type="subcellular location">
    <subcellularLocation>
        <location evidence="1">Membrane</location>
        <topology evidence="1">Multi-pass membrane protein</topology>
    </subcellularLocation>
</comment>
<feature type="transmembrane region" description="Helical" evidence="8">
    <location>
        <begin position="458"/>
        <end position="482"/>
    </location>
</feature>
<dbReference type="PROSITE" id="PS50850">
    <property type="entry name" value="MFS"/>
    <property type="match status" value="1"/>
</dbReference>
<dbReference type="FunFam" id="1.20.1250.20:FF:000172">
    <property type="entry name" value="MFS multidrug resistance transporter"/>
    <property type="match status" value="1"/>
</dbReference>
<keyword evidence="2" id="KW-0813">Transport</keyword>
<keyword evidence="11" id="KW-1185">Reference proteome</keyword>
<evidence type="ECO:0000256" key="4">
    <source>
        <dbReference type="ARBA" id="ARBA00022989"/>
    </source>
</evidence>
<dbReference type="OrthoDB" id="2441642at2759"/>
<feature type="region of interest" description="Disordered" evidence="7">
    <location>
        <begin position="1"/>
        <end position="21"/>
    </location>
</feature>
<evidence type="ECO:0000313" key="11">
    <source>
        <dbReference type="Proteomes" id="UP000070700"/>
    </source>
</evidence>
<dbReference type="Proteomes" id="UP000070700">
    <property type="component" value="Unassembled WGS sequence"/>
</dbReference>
<evidence type="ECO:0000259" key="9">
    <source>
        <dbReference type="PROSITE" id="PS50850"/>
    </source>
</evidence>
<dbReference type="InParanoid" id="A0A194WUB4"/>
<evidence type="ECO:0000313" key="10">
    <source>
        <dbReference type="EMBL" id="KUJ11548.1"/>
    </source>
</evidence>
<sequence length="509" mass="55453">MASSDEKNEITISSEESGQVEAQVEAPPFTIFNTFERVFYAWVASLAAFASPVSTSIYYPALTILATALNTSLQNINLSITTYMIFQALAPTVIGGISDRYGRRPAYFLCFVIYIAANTGLALQTSYIALLLLRMVQSSGSSGTISLSNGVVADVSTRSQRGKYIGIAALGSNLGPTLGPLIGGLLVHFQGWRAIFWFLDIYALVMILTIALFIPETCRNIVGNGSVPPQKWNVPLIAYLRRGKKDAPIIPSTLAHKRRPSLVESLYIAASKEAFCLIFFSGLQSGGYFILLAGLPSQLESTFHYNSIQVGLCYIPMGAGILIARQIVGRLIDFNFKRHARKLGIPIVRNKQTSTTGFPVERARLEVGLPLAYLGCVTVIPYGWVMHMDHPPLPLALFLLFCNALSMSGCMQCLQVLLVDCHPESPSSTSAAANLIRCLLSAGGVALVEPLLKSIGRGWTGTLISAVWCTGSLSWWAVWFWGAKWRAQKERKLQESEGSEGEIVVVEPK</sequence>
<feature type="transmembrane region" description="Helical" evidence="8">
    <location>
        <begin position="307"/>
        <end position="328"/>
    </location>
</feature>
<dbReference type="GO" id="GO:0005886">
    <property type="term" value="C:plasma membrane"/>
    <property type="evidence" value="ECO:0007669"/>
    <property type="project" value="UniProtKB-ARBA"/>
</dbReference>
<dbReference type="SUPFAM" id="SSF103473">
    <property type="entry name" value="MFS general substrate transporter"/>
    <property type="match status" value="1"/>
</dbReference>
<dbReference type="Pfam" id="PF07690">
    <property type="entry name" value="MFS_1"/>
    <property type="match status" value="1"/>
</dbReference>
<dbReference type="PANTHER" id="PTHR23502:SF51">
    <property type="entry name" value="QUINIDINE RESISTANCE PROTEIN 1-RELATED"/>
    <property type="match status" value="1"/>
</dbReference>
<dbReference type="FunFam" id="1.20.1720.10:FF:000009">
    <property type="entry name" value="MFS multidrug transporter"/>
    <property type="match status" value="1"/>
</dbReference>
<dbReference type="GeneID" id="28827532"/>
<name>A0A194WUB4_MOLSC</name>
<evidence type="ECO:0000256" key="6">
    <source>
        <dbReference type="ARBA" id="ARBA00023180"/>
    </source>
</evidence>
<dbReference type="AlphaFoldDB" id="A0A194WUB4"/>
<reference evidence="10 11" key="1">
    <citation type="submission" date="2015-10" db="EMBL/GenBank/DDBJ databases">
        <title>Full genome of DAOMC 229536 Phialocephala scopiformis, a fungal endophyte of spruce producing the potent anti-insectan compound rugulosin.</title>
        <authorList>
            <consortium name="DOE Joint Genome Institute"/>
            <person name="Walker A.K."/>
            <person name="Frasz S.L."/>
            <person name="Seifert K.A."/>
            <person name="Miller J.D."/>
            <person name="Mondo S.J."/>
            <person name="Labutti K."/>
            <person name="Lipzen A."/>
            <person name="Dockter R."/>
            <person name="Kennedy M."/>
            <person name="Grigoriev I.V."/>
            <person name="Spatafora J.W."/>
        </authorList>
    </citation>
    <scope>NUCLEOTIDE SEQUENCE [LARGE SCALE GENOMIC DNA]</scope>
    <source>
        <strain evidence="10 11">CBS 120377</strain>
    </source>
</reference>
<evidence type="ECO:0000256" key="3">
    <source>
        <dbReference type="ARBA" id="ARBA00022692"/>
    </source>
</evidence>
<dbReference type="RefSeq" id="XP_018065903.1">
    <property type="nucleotide sequence ID" value="XM_018217806.1"/>
</dbReference>
<dbReference type="GO" id="GO:0015137">
    <property type="term" value="F:citrate transmembrane transporter activity"/>
    <property type="evidence" value="ECO:0007669"/>
    <property type="project" value="UniProtKB-ARBA"/>
</dbReference>
<feature type="transmembrane region" description="Helical" evidence="8">
    <location>
        <begin position="76"/>
        <end position="94"/>
    </location>
</feature>
<keyword evidence="3 8" id="KW-0812">Transmembrane</keyword>
<feature type="domain" description="Major facilitator superfamily (MFS) profile" evidence="9">
    <location>
        <begin position="40"/>
        <end position="486"/>
    </location>
</feature>
<dbReference type="Gene3D" id="1.20.1250.20">
    <property type="entry name" value="MFS general substrate transporter like domains"/>
    <property type="match status" value="1"/>
</dbReference>
<evidence type="ECO:0000256" key="7">
    <source>
        <dbReference type="SAM" id="MobiDB-lite"/>
    </source>
</evidence>
<protein>
    <submittedName>
        <fullName evidence="10">MFS general substrate transporter</fullName>
    </submittedName>
</protein>
<keyword evidence="6" id="KW-0325">Glycoprotein</keyword>
<dbReference type="PANTHER" id="PTHR23502">
    <property type="entry name" value="MAJOR FACILITATOR SUPERFAMILY"/>
    <property type="match status" value="1"/>
</dbReference>
<dbReference type="InterPro" id="IPR020846">
    <property type="entry name" value="MFS_dom"/>
</dbReference>
<evidence type="ECO:0000256" key="1">
    <source>
        <dbReference type="ARBA" id="ARBA00004141"/>
    </source>
</evidence>
<proteinExistence type="predicted"/>
<evidence type="ECO:0000256" key="5">
    <source>
        <dbReference type="ARBA" id="ARBA00023136"/>
    </source>
</evidence>
<gene>
    <name evidence="10" type="ORF">LY89DRAFT_710080</name>
</gene>
<feature type="transmembrane region" description="Helical" evidence="8">
    <location>
        <begin position="367"/>
        <end position="385"/>
    </location>
</feature>
<accession>A0A194WUB4</accession>
<dbReference type="InterPro" id="IPR036259">
    <property type="entry name" value="MFS_trans_sf"/>
</dbReference>
<dbReference type="KEGG" id="psco:LY89DRAFT_710080"/>
<organism evidence="10 11">
    <name type="scientific">Mollisia scopiformis</name>
    <name type="common">Conifer needle endophyte fungus</name>
    <name type="synonym">Phialocephala scopiformis</name>
    <dbReference type="NCBI Taxonomy" id="149040"/>
    <lineage>
        <taxon>Eukaryota</taxon>
        <taxon>Fungi</taxon>
        <taxon>Dikarya</taxon>
        <taxon>Ascomycota</taxon>
        <taxon>Pezizomycotina</taxon>
        <taxon>Leotiomycetes</taxon>
        <taxon>Helotiales</taxon>
        <taxon>Mollisiaceae</taxon>
        <taxon>Mollisia</taxon>
    </lineage>
</organism>
<feature type="transmembrane region" description="Helical" evidence="8">
    <location>
        <begin position="274"/>
        <end position="295"/>
    </location>
</feature>
<dbReference type="EMBL" id="KQ947426">
    <property type="protein sequence ID" value="KUJ11548.1"/>
    <property type="molecule type" value="Genomic_DNA"/>
</dbReference>
<keyword evidence="5 8" id="KW-0472">Membrane</keyword>
<dbReference type="FunCoup" id="A0A194WUB4">
    <property type="interactions" value="110"/>
</dbReference>
<evidence type="ECO:0000256" key="8">
    <source>
        <dbReference type="SAM" id="Phobius"/>
    </source>
</evidence>